<protein>
    <recommendedName>
        <fullName evidence="4">Component of SufBCD complex</fullName>
    </recommendedName>
</protein>
<keyword evidence="1" id="KW-1133">Transmembrane helix</keyword>
<feature type="transmembrane region" description="Helical" evidence="1">
    <location>
        <begin position="145"/>
        <end position="164"/>
    </location>
</feature>
<keyword evidence="3" id="KW-1185">Reference proteome</keyword>
<sequence>MDWYSLVFEMIDMRSFSNLWYWIALGVMWSSASHFVIGVPYDLVTRAEKDAQAEADLSLIVGVNVRRIHYIVHSAGLWVLGFTFFLLTTLAITGFFYGVEFSQAVFLLAFPMSGVALLSVFTADAIMAGELEGEALRRRLRRHRLYTQIIGMISIFITSIWGMYQNLMIGLPG</sequence>
<dbReference type="EMBL" id="FWFQ01000003">
    <property type="protein sequence ID" value="SLN18321.1"/>
    <property type="molecule type" value="Genomic_DNA"/>
</dbReference>
<name>A0A1Y5RID9_9RHOB</name>
<feature type="transmembrane region" description="Helical" evidence="1">
    <location>
        <begin position="104"/>
        <end position="124"/>
    </location>
</feature>
<evidence type="ECO:0000313" key="2">
    <source>
        <dbReference type="EMBL" id="SLN18321.1"/>
    </source>
</evidence>
<feature type="transmembrane region" description="Helical" evidence="1">
    <location>
        <begin position="75"/>
        <end position="98"/>
    </location>
</feature>
<gene>
    <name evidence="2" type="ORF">PSA7680_00618</name>
</gene>
<proteinExistence type="predicted"/>
<feature type="transmembrane region" description="Helical" evidence="1">
    <location>
        <begin position="20"/>
        <end position="39"/>
    </location>
</feature>
<dbReference type="Proteomes" id="UP000193409">
    <property type="component" value="Unassembled WGS sequence"/>
</dbReference>
<keyword evidence="1" id="KW-0812">Transmembrane</keyword>
<evidence type="ECO:0008006" key="4">
    <source>
        <dbReference type="Google" id="ProtNLM"/>
    </source>
</evidence>
<dbReference type="AlphaFoldDB" id="A0A1Y5RID9"/>
<reference evidence="2 3" key="1">
    <citation type="submission" date="2017-03" db="EMBL/GenBank/DDBJ databases">
        <authorList>
            <person name="Afonso C.L."/>
            <person name="Miller P.J."/>
            <person name="Scott M.A."/>
            <person name="Spackman E."/>
            <person name="Goraichik I."/>
            <person name="Dimitrov K.M."/>
            <person name="Suarez D.L."/>
            <person name="Swayne D.E."/>
        </authorList>
    </citation>
    <scope>NUCLEOTIDE SEQUENCE [LARGE SCALE GENOMIC DNA]</scope>
    <source>
        <strain evidence="2 3">CECT 7680</strain>
    </source>
</reference>
<accession>A0A1Y5RID9</accession>
<organism evidence="2 3">
    <name type="scientific">Pseudoruegeria aquimaris</name>
    <dbReference type="NCBI Taxonomy" id="393663"/>
    <lineage>
        <taxon>Bacteria</taxon>
        <taxon>Pseudomonadati</taxon>
        <taxon>Pseudomonadota</taxon>
        <taxon>Alphaproteobacteria</taxon>
        <taxon>Rhodobacterales</taxon>
        <taxon>Roseobacteraceae</taxon>
        <taxon>Pseudoruegeria</taxon>
    </lineage>
</organism>
<keyword evidence="1" id="KW-0472">Membrane</keyword>
<evidence type="ECO:0000313" key="3">
    <source>
        <dbReference type="Proteomes" id="UP000193409"/>
    </source>
</evidence>
<evidence type="ECO:0000256" key="1">
    <source>
        <dbReference type="SAM" id="Phobius"/>
    </source>
</evidence>
<dbReference type="RefSeq" id="WP_176244070.1">
    <property type="nucleotide sequence ID" value="NZ_FWFQ01000003.1"/>
</dbReference>